<dbReference type="OrthoDB" id="5403707at2759"/>
<accession>B8MH10</accession>
<dbReference type="VEuPathDB" id="FungiDB:TSTA_018900"/>
<dbReference type="AlphaFoldDB" id="B8MH10"/>
<protein>
    <submittedName>
        <fullName evidence="3">Uncharacterized protein</fullName>
    </submittedName>
</protein>
<feature type="compositionally biased region" description="Acidic residues" evidence="1">
    <location>
        <begin position="71"/>
        <end position="82"/>
    </location>
</feature>
<keyword evidence="4" id="KW-1185">Reference proteome</keyword>
<dbReference type="RefSeq" id="XP_002484058.1">
    <property type="nucleotide sequence ID" value="XM_002484013.1"/>
</dbReference>
<evidence type="ECO:0000256" key="2">
    <source>
        <dbReference type="SAM" id="SignalP"/>
    </source>
</evidence>
<organism evidence="3 4">
    <name type="scientific">Talaromyces stipitatus (strain ATCC 10500 / CBS 375.48 / QM 6759 / NRRL 1006)</name>
    <name type="common">Penicillium stipitatum</name>
    <dbReference type="NCBI Taxonomy" id="441959"/>
    <lineage>
        <taxon>Eukaryota</taxon>
        <taxon>Fungi</taxon>
        <taxon>Dikarya</taxon>
        <taxon>Ascomycota</taxon>
        <taxon>Pezizomycotina</taxon>
        <taxon>Eurotiomycetes</taxon>
        <taxon>Eurotiomycetidae</taxon>
        <taxon>Eurotiales</taxon>
        <taxon>Trichocomaceae</taxon>
        <taxon>Talaromyces</taxon>
        <taxon>Talaromyces sect. Talaromyces</taxon>
    </lineage>
</organism>
<name>B8MH10_TALSN</name>
<feature type="region of interest" description="Disordered" evidence="1">
    <location>
        <begin position="62"/>
        <end position="82"/>
    </location>
</feature>
<dbReference type="Proteomes" id="UP000001745">
    <property type="component" value="Unassembled WGS sequence"/>
</dbReference>
<dbReference type="GeneID" id="8101000"/>
<proteinExistence type="predicted"/>
<gene>
    <name evidence="3" type="ORF">TSTA_018900</name>
</gene>
<reference evidence="4" key="1">
    <citation type="journal article" date="2015" name="Genome Announc.">
        <title>Genome sequence of the AIDS-associated pathogen Penicillium marneffei (ATCC18224) and its near taxonomic relative Talaromyces stipitatus (ATCC10500).</title>
        <authorList>
            <person name="Nierman W.C."/>
            <person name="Fedorova-Abrams N.D."/>
            <person name="Andrianopoulos A."/>
        </authorList>
    </citation>
    <scope>NUCLEOTIDE SEQUENCE [LARGE SCALE GENOMIC DNA]</scope>
    <source>
        <strain evidence="4">ATCC 10500 / CBS 375.48 / QM 6759 / NRRL 1006</strain>
    </source>
</reference>
<dbReference type="EMBL" id="EQ962656">
    <property type="protein sequence ID" value="EED16824.1"/>
    <property type="molecule type" value="Genomic_DNA"/>
</dbReference>
<dbReference type="InParanoid" id="B8MH10"/>
<keyword evidence="2" id="KW-0732">Signal</keyword>
<feature type="chain" id="PRO_5002877496" evidence="2">
    <location>
        <begin position="23"/>
        <end position="147"/>
    </location>
</feature>
<evidence type="ECO:0000256" key="1">
    <source>
        <dbReference type="SAM" id="MobiDB-lite"/>
    </source>
</evidence>
<sequence length="147" mass="15962">MKLKAATLLAVILGITAPCAQICKDAGSTHCSYGPRQKQCVVGDESGRDEVRSRVYYMKKKLEDNPLPGGEDGDGEPFPEDCEADKEACESEKAKLDSKLKDCEDKRIASAFSFNSTVCAVTPERRSALVAILTDLQLLGANIVFYP</sequence>
<feature type="signal peptide" evidence="2">
    <location>
        <begin position="1"/>
        <end position="22"/>
    </location>
</feature>
<evidence type="ECO:0000313" key="4">
    <source>
        <dbReference type="Proteomes" id="UP000001745"/>
    </source>
</evidence>
<evidence type="ECO:0000313" key="3">
    <source>
        <dbReference type="EMBL" id="EED16824.1"/>
    </source>
</evidence>
<dbReference type="HOGENOM" id="CLU_1769346_0_0_1"/>
<dbReference type="PhylomeDB" id="B8MH10"/>